<gene>
    <name evidence="1" type="ORF">DFR26_2084</name>
</gene>
<dbReference type="Proteomes" id="UP000256774">
    <property type="component" value="Unassembled WGS sequence"/>
</dbReference>
<keyword evidence="2" id="KW-1185">Reference proteome</keyword>
<accession>A0A3E0H1L5</accession>
<name>A0A3E0H1L5_9GAMM</name>
<reference evidence="1 2" key="1">
    <citation type="submission" date="2018-08" db="EMBL/GenBank/DDBJ databases">
        <title>Genomic Encyclopedia of Type Strains, Phase IV (KMG-IV): sequencing the most valuable type-strain genomes for metagenomic binning, comparative biology and taxonomic classification.</title>
        <authorList>
            <person name="Goeker M."/>
        </authorList>
    </citation>
    <scope>NUCLEOTIDE SEQUENCE [LARGE SCALE GENOMIC DNA]</scope>
    <source>
        <strain evidence="1 2">DSM 26022</strain>
    </source>
</reference>
<dbReference type="EMBL" id="QUNR01000004">
    <property type="protein sequence ID" value="REH36943.1"/>
    <property type="molecule type" value="Genomic_DNA"/>
</dbReference>
<dbReference type="AlphaFoldDB" id="A0A3E0H1L5"/>
<proteinExistence type="predicted"/>
<organism evidence="1 2">
    <name type="scientific">Paraperlucidibaca baekdonensis</name>
    <dbReference type="NCBI Taxonomy" id="748120"/>
    <lineage>
        <taxon>Bacteria</taxon>
        <taxon>Pseudomonadati</taxon>
        <taxon>Pseudomonadota</taxon>
        <taxon>Gammaproteobacteria</taxon>
        <taxon>Moraxellales</taxon>
        <taxon>Moraxellaceae</taxon>
        <taxon>Paraperlucidibaca</taxon>
    </lineage>
</organism>
<protein>
    <submittedName>
        <fullName evidence="1">Uncharacterized protein</fullName>
    </submittedName>
</protein>
<evidence type="ECO:0000313" key="2">
    <source>
        <dbReference type="Proteomes" id="UP000256774"/>
    </source>
</evidence>
<comment type="caution">
    <text evidence="1">The sequence shown here is derived from an EMBL/GenBank/DDBJ whole genome shotgun (WGS) entry which is preliminary data.</text>
</comment>
<evidence type="ECO:0000313" key="1">
    <source>
        <dbReference type="EMBL" id="REH36943.1"/>
    </source>
</evidence>
<sequence>MSILGLNKNDYCNRNPGAISATVLTEYLQNGLPEDFGTNRW</sequence>